<dbReference type="Pfam" id="PF25872">
    <property type="entry name" value="HTH_77"/>
    <property type="match status" value="1"/>
</dbReference>
<dbReference type="CDD" id="cd00267">
    <property type="entry name" value="ABC_ATPase"/>
    <property type="match status" value="1"/>
</dbReference>
<evidence type="ECO:0000259" key="1">
    <source>
        <dbReference type="SMART" id="SM01043"/>
    </source>
</evidence>
<name>A0ABS7SB37_9MICO</name>
<dbReference type="InterPro" id="IPR027417">
    <property type="entry name" value="P-loop_NTPase"/>
</dbReference>
<dbReference type="InterPro" id="IPR058852">
    <property type="entry name" value="HTH_77"/>
</dbReference>
<feature type="domain" description="Bacterial transcriptional activator" evidence="1">
    <location>
        <begin position="91"/>
        <end position="243"/>
    </location>
</feature>
<dbReference type="Pfam" id="PF13401">
    <property type="entry name" value="AAA_22"/>
    <property type="match status" value="1"/>
</dbReference>
<dbReference type="RefSeq" id="WP_223407509.1">
    <property type="nucleotide sequence ID" value="NZ_JAGSHT010000014.1"/>
</dbReference>
<proteinExistence type="predicted"/>
<dbReference type="InterPro" id="IPR049945">
    <property type="entry name" value="AAA_22"/>
</dbReference>
<dbReference type="InterPro" id="IPR011990">
    <property type="entry name" value="TPR-like_helical_dom_sf"/>
</dbReference>
<gene>
    <name evidence="2" type="ORF">KCQ71_15565</name>
</gene>
<dbReference type="InterPro" id="IPR036388">
    <property type="entry name" value="WH-like_DNA-bd_sf"/>
</dbReference>
<evidence type="ECO:0000313" key="2">
    <source>
        <dbReference type="EMBL" id="MBZ2197579.1"/>
    </source>
</evidence>
<dbReference type="InterPro" id="IPR005158">
    <property type="entry name" value="BTAD"/>
</dbReference>
<dbReference type="EMBL" id="JAGSHT010000014">
    <property type="protein sequence ID" value="MBZ2197579.1"/>
    <property type="molecule type" value="Genomic_DNA"/>
</dbReference>
<organism evidence="2 3">
    <name type="scientific">Occultella gossypii</name>
    <dbReference type="NCBI Taxonomy" id="2800820"/>
    <lineage>
        <taxon>Bacteria</taxon>
        <taxon>Bacillati</taxon>
        <taxon>Actinomycetota</taxon>
        <taxon>Actinomycetes</taxon>
        <taxon>Micrococcales</taxon>
        <taxon>Ruaniaceae</taxon>
        <taxon>Occultella</taxon>
    </lineage>
</organism>
<accession>A0ABS7SB37</accession>
<dbReference type="Gene3D" id="1.10.10.10">
    <property type="entry name" value="Winged helix-like DNA-binding domain superfamily/Winged helix DNA-binding domain"/>
    <property type="match status" value="1"/>
</dbReference>
<dbReference type="Proteomes" id="UP000826651">
    <property type="component" value="Unassembled WGS sequence"/>
</dbReference>
<reference evidence="2 3" key="1">
    <citation type="submission" date="2021-04" db="EMBL/GenBank/DDBJ databases">
        <title>Ruania sp. nov., isolated from sandy soil of mangrove forest.</title>
        <authorList>
            <person name="Ge X."/>
            <person name="Huang R."/>
            <person name="Liu W."/>
        </authorList>
    </citation>
    <scope>NUCLEOTIDE SEQUENCE [LARGE SCALE GENOMIC DNA]</scope>
    <source>
        <strain evidence="2 3">N2-46</strain>
    </source>
</reference>
<dbReference type="PANTHER" id="PTHR47691">
    <property type="entry name" value="REGULATOR-RELATED"/>
    <property type="match status" value="1"/>
</dbReference>
<dbReference type="SUPFAM" id="SSF52540">
    <property type="entry name" value="P-loop containing nucleoside triphosphate hydrolases"/>
    <property type="match status" value="1"/>
</dbReference>
<dbReference type="Gene3D" id="3.40.50.300">
    <property type="entry name" value="P-loop containing nucleotide triphosphate hydrolases"/>
    <property type="match status" value="1"/>
</dbReference>
<dbReference type="PANTHER" id="PTHR47691:SF3">
    <property type="entry name" value="HTH-TYPE TRANSCRIPTIONAL REGULATOR RV0890C-RELATED"/>
    <property type="match status" value="1"/>
</dbReference>
<evidence type="ECO:0000313" key="3">
    <source>
        <dbReference type="Proteomes" id="UP000826651"/>
    </source>
</evidence>
<dbReference type="Gene3D" id="1.25.40.10">
    <property type="entry name" value="Tetratricopeptide repeat domain"/>
    <property type="match status" value="2"/>
</dbReference>
<dbReference type="SMART" id="SM01043">
    <property type="entry name" value="BTAD"/>
    <property type="match status" value="1"/>
</dbReference>
<dbReference type="Pfam" id="PF03704">
    <property type="entry name" value="BTAD"/>
    <property type="match status" value="1"/>
</dbReference>
<dbReference type="SUPFAM" id="SSF48452">
    <property type="entry name" value="TPR-like"/>
    <property type="match status" value="2"/>
</dbReference>
<keyword evidence="3" id="KW-1185">Reference proteome</keyword>
<protein>
    <submittedName>
        <fullName evidence="2">AAA family ATPase</fullName>
    </submittedName>
</protein>
<comment type="caution">
    <text evidence="2">The sequence shown here is derived from an EMBL/GenBank/DDBJ whole genome shotgun (WGS) entry which is preliminary data.</text>
</comment>
<dbReference type="PRINTS" id="PR00364">
    <property type="entry name" value="DISEASERSIST"/>
</dbReference>
<sequence length="1052" mass="112305">MPTRLALIGDVTWCGTAVTGRSAELLALLAAAPGAQSSDSALVAGLWGEAPPTNPAKALQVVVARARVATVPEAIARTAGGYRLDLPRIDVDVLHLADLVAQSRSALTNGDLTRAVACAREATQLGAAPGGVGSEPDSPRRGAAVPMPALRAAAGRLAAQARELLGVGLSRTGAHADAVELLTEAAATHPHDEEVLEALLRSEAATLGHGAALERFARYRGRLIDSLGTEPGPALQRLHSELLAADRPVREGLRFEATDLLGRDDDLRRLRTLIGESRVTSIVGAGGLGKTRIAHVLGREATQPAVHFVELVGVGAPEDVIGEVGSALGVRDSVSGRRTLTPGQRSDVRARIAQQLDAAPTLLILDNCEHVVDAVADLVAFLVVNARELRVVTTSRAPLNIAAERVYALDQLAIPDAEDLFRRRAVAARPRVTLDGEVVREIVERLDGLPLAIELAAAKVRVMSVADVSARLTNRFELLRGGDRSAPDRHQTLLAVIDWSWNLLTEEQRRALRRLSVFQDGFTLAAAEFVLGPDAVDAVSGLVDQSLLTVQDFEHSVRYRMLETVREFGRMQLTGAGEHRSATRAQRDWAVDLAEHAHRSLFSTRQVEAVAAIGAEEGNLAEVLRQAVTEPDPPSVLVLMSVLCGYWQIRGDHTRVIALVGAVHEAMAGYVVPPELLDHARETYAAMVVHLLFFGGSGRDAARAALAEIGSDSADPRIAAQSRIALMSAMSDEQGEGLQELLRLGDGPDRHLAGLALMWAGHGLENNGQVAAAIEVSERALRLCRPEDGIAWATALRTQLASMYLQIGRVDEAEEHARAAVGPLRELGAVDDEIAVHAHLAMCALQRGHVDRAEELMNATLELAGTTRLVFGISAVLGTGQADIALARGDVPTALALYRRALQGMRGVRFPGLDGLVGYEPWSLFGESVAVVAHALHSDDGLDLYRVLRDKALPLLRGEAGYLDYPVTGTVLFALGLFAARRGLGSPEHSARLLLLGHGFSYSRSTPLMTWESAETVLAELPADLVDRVRADYAERTGPQLREDATAVVAQL</sequence>